<organism evidence="2 3">
    <name type="scientific">Maioricimonas rarisocia</name>
    <dbReference type="NCBI Taxonomy" id="2528026"/>
    <lineage>
        <taxon>Bacteria</taxon>
        <taxon>Pseudomonadati</taxon>
        <taxon>Planctomycetota</taxon>
        <taxon>Planctomycetia</taxon>
        <taxon>Planctomycetales</taxon>
        <taxon>Planctomycetaceae</taxon>
        <taxon>Maioricimonas</taxon>
    </lineage>
</organism>
<dbReference type="PANTHER" id="PTHR35894:SF1">
    <property type="entry name" value="PHOSPHORIBULOKINASE _ URIDINE KINASE FAMILY"/>
    <property type="match status" value="1"/>
</dbReference>
<dbReference type="InterPro" id="IPR052026">
    <property type="entry name" value="ExeA_AAA_ATPase_DNA-bind"/>
</dbReference>
<dbReference type="SMART" id="SM00382">
    <property type="entry name" value="AAA"/>
    <property type="match status" value="1"/>
</dbReference>
<proteinExistence type="predicted"/>
<dbReference type="Proteomes" id="UP000320496">
    <property type="component" value="Chromosome"/>
</dbReference>
<evidence type="ECO:0000259" key="1">
    <source>
        <dbReference type="SMART" id="SM00382"/>
    </source>
</evidence>
<keyword evidence="3" id="KW-1185">Reference proteome</keyword>
<dbReference type="PANTHER" id="PTHR35894">
    <property type="entry name" value="GENERAL SECRETION PATHWAY PROTEIN A-RELATED"/>
    <property type="match status" value="1"/>
</dbReference>
<dbReference type="GO" id="GO:0016887">
    <property type="term" value="F:ATP hydrolysis activity"/>
    <property type="evidence" value="ECO:0007669"/>
    <property type="project" value="InterPro"/>
</dbReference>
<dbReference type="KEGG" id="mri:Mal4_51470"/>
<reference evidence="2 3" key="1">
    <citation type="submission" date="2019-02" db="EMBL/GenBank/DDBJ databases">
        <title>Deep-cultivation of Planctomycetes and their phenomic and genomic characterization uncovers novel biology.</title>
        <authorList>
            <person name="Wiegand S."/>
            <person name="Jogler M."/>
            <person name="Boedeker C."/>
            <person name="Pinto D."/>
            <person name="Vollmers J."/>
            <person name="Rivas-Marin E."/>
            <person name="Kohn T."/>
            <person name="Peeters S.H."/>
            <person name="Heuer A."/>
            <person name="Rast P."/>
            <person name="Oberbeckmann S."/>
            <person name="Bunk B."/>
            <person name="Jeske O."/>
            <person name="Meyerdierks A."/>
            <person name="Storesund J.E."/>
            <person name="Kallscheuer N."/>
            <person name="Luecker S."/>
            <person name="Lage O.M."/>
            <person name="Pohl T."/>
            <person name="Merkel B.J."/>
            <person name="Hornburger P."/>
            <person name="Mueller R.-W."/>
            <person name="Bruemmer F."/>
            <person name="Labrenz M."/>
            <person name="Spormann A.M."/>
            <person name="Op den Camp H."/>
            <person name="Overmann J."/>
            <person name="Amann R."/>
            <person name="Jetten M.S.M."/>
            <person name="Mascher T."/>
            <person name="Medema M.H."/>
            <person name="Devos D.P."/>
            <person name="Kaster A.-K."/>
            <person name="Ovreas L."/>
            <person name="Rohde M."/>
            <person name="Galperin M.Y."/>
            <person name="Jogler C."/>
        </authorList>
    </citation>
    <scope>NUCLEOTIDE SEQUENCE [LARGE SCALE GENOMIC DNA]</scope>
    <source>
        <strain evidence="2 3">Mal4</strain>
    </source>
</reference>
<dbReference type="SUPFAM" id="SSF52540">
    <property type="entry name" value="P-loop containing nucleoside triphosphate hydrolases"/>
    <property type="match status" value="1"/>
</dbReference>
<accession>A0A517ZE80</accession>
<dbReference type="OrthoDB" id="212294at2"/>
<evidence type="ECO:0000313" key="2">
    <source>
        <dbReference type="EMBL" id="QDU40787.1"/>
    </source>
</evidence>
<dbReference type="InterPro" id="IPR003593">
    <property type="entry name" value="AAA+_ATPase"/>
</dbReference>
<dbReference type="AlphaFoldDB" id="A0A517ZE80"/>
<protein>
    <submittedName>
        <fullName evidence="2">AAA domain (Dynein-related subfamily)</fullName>
    </submittedName>
</protein>
<evidence type="ECO:0000313" key="3">
    <source>
        <dbReference type="Proteomes" id="UP000320496"/>
    </source>
</evidence>
<gene>
    <name evidence="2" type="ORF">Mal4_51470</name>
</gene>
<name>A0A517ZE80_9PLAN</name>
<dbReference type="Gene3D" id="3.40.50.300">
    <property type="entry name" value="P-loop containing nucleotide triphosphate hydrolases"/>
    <property type="match status" value="1"/>
</dbReference>
<dbReference type="Pfam" id="PF13401">
    <property type="entry name" value="AAA_22"/>
    <property type="match status" value="1"/>
</dbReference>
<dbReference type="EMBL" id="CP036275">
    <property type="protein sequence ID" value="QDU40787.1"/>
    <property type="molecule type" value="Genomic_DNA"/>
</dbReference>
<dbReference type="InterPro" id="IPR049945">
    <property type="entry name" value="AAA_22"/>
</dbReference>
<dbReference type="InterPro" id="IPR027417">
    <property type="entry name" value="P-loop_NTPase"/>
</dbReference>
<sequence>MLQQQFGFRREPFDSRGTGEDYISSPLHDEAVARIEYLVECRRRCGILIGPRGSGKTTLLDRAARRIARSPSECCLISLTSLTTDELLWHLAAGMGRNPRVAASRLERWQLVSDALEGLAATHTHLAILLDGFERADLSLLPTVSRLIDLASGSPVGQTFIIATRPHLPGPLYDWLIETAELRVELDLLSESETAAYVQASLKQAGRREPLFDEDALRTIHQLTEGRPSEINRLCQLALIAAAAEERSRVDDGILRDIAQELPGDVGTRMAPLVG</sequence>
<feature type="domain" description="AAA+ ATPase" evidence="1">
    <location>
        <begin position="42"/>
        <end position="192"/>
    </location>
</feature>
<dbReference type="RefSeq" id="WP_145372049.1">
    <property type="nucleotide sequence ID" value="NZ_CP036275.1"/>
</dbReference>